<evidence type="ECO:0000313" key="2">
    <source>
        <dbReference type="EMBL" id="CAI97366.1"/>
    </source>
</evidence>
<protein>
    <submittedName>
        <fullName evidence="2">Uncharacterized protein</fullName>
    </submittedName>
</protein>
<dbReference type="HOGENOM" id="CLU_1720006_0_0_9"/>
<organism evidence="2 3">
    <name type="scientific">Lactobacillus delbrueckii subsp. bulgaricus (strain ATCC 11842 / DSM 20081 / BCRC 10696 / JCM 1002 / NBRC 13953 / NCIMB 11778 / NCTC 12712 / WDCM 00102 / Lb 14)</name>
    <dbReference type="NCBI Taxonomy" id="390333"/>
    <lineage>
        <taxon>Bacteria</taxon>
        <taxon>Bacillati</taxon>
        <taxon>Bacillota</taxon>
        <taxon>Bacilli</taxon>
        <taxon>Lactobacillales</taxon>
        <taxon>Lactobacillaceae</taxon>
        <taxon>Lactobacillus</taxon>
    </lineage>
</organism>
<reference evidence="2 3" key="1">
    <citation type="journal article" date="2006" name="Proc. Natl. Acad. Sci. U.S.A.">
        <title>The complete genome sequence of Lactobacillus bulgaricus reveals extensive and ongoing reductive evolution.</title>
        <authorList>
            <person name="van de Guchte M."/>
            <person name="Penaud S."/>
            <person name="Grimaldi C."/>
            <person name="Barbe V."/>
            <person name="Bryson K."/>
            <person name="Nicolas P."/>
            <person name="Robert C."/>
            <person name="Oztas S."/>
            <person name="Mangenot S."/>
            <person name="Couloux A."/>
            <person name="Loux V."/>
            <person name="Dervyn R."/>
            <person name="Bossy R."/>
            <person name="Bolotin A."/>
            <person name="Batto J.-M."/>
            <person name="Walunas T."/>
            <person name="Gibrat J.-F."/>
            <person name="Bessieres P."/>
            <person name="Weissenbach J."/>
            <person name="Ehrlich S.D."/>
            <person name="Maguin E."/>
        </authorList>
    </citation>
    <scope>NUCLEOTIDE SEQUENCE [LARGE SCALE GENOMIC DNA]</scope>
    <source>
        <strain evidence="3">ATCC 11842 / DSM 20081 / BCRC 10696 / JCM 1002 / NBRC 13953 / NCIMB 11778 / NCTC 12712 / WDCM 00102 / Lb 14</strain>
    </source>
</reference>
<gene>
    <name evidence="2" type="ordered locus">Ldb0535</name>
</gene>
<dbReference type="BioCyc" id="LDEL390333:LDB_RS02295-MONOMER"/>
<sequence length="182" mass="19973">MKLGGQETLTLKRTKDEADLDVKISLPDLVNLDKTATDKANEELKIDKAEEAVKEVAASEKEGRHLLLHFAKGQSQLKLSLDPGRYYIRELTKPGVTVQPLLLSLPRNGSNQLTVYLKTEAVTGQVQLTKLGYASASAKGKALAGVSFYLYLEGNSLPLRVDALGKLSTDYRDSRLLFTDLP</sequence>
<proteinExistence type="predicted"/>
<accession>Q1GBA4</accession>
<keyword evidence="1" id="KW-0175">Coiled coil</keyword>
<evidence type="ECO:0000256" key="1">
    <source>
        <dbReference type="SAM" id="Coils"/>
    </source>
</evidence>
<feature type="coiled-coil region" evidence="1">
    <location>
        <begin position="32"/>
        <end position="59"/>
    </location>
</feature>
<dbReference type="PATRIC" id="fig|390333.13.peg.262"/>
<dbReference type="RefSeq" id="WP_011543694.1">
    <property type="nucleotide sequence ID" value="NC_008054.1"/>
</dbReference>
<dbReference type="KEGG" id="ldb:Ldb0535"/>
<dbReference type="Proteomes" id="UP000001259">
    <property type="component" value="Chromosome"/>
</dbReference>
<keyword evidence="3" id="KW-1185">Reference proteome</keyword>
<name>Q1GBA4_LACDA</name>
<evidence type="ECO:0000313" key="3">
    <source>
        <dbReference type="Proteomes" id="UP000001259"/>
    </source>
</evidence>
<dbReference type="EMBL" id="CR954253">
    <property type="protein sequence ID" value="CAI97366.1"/>
    <property type="molecule type" value="Genomic_DNA"/>
</dbReference>
<dbReference type="AlphaFoldDB" id="Q1GBA4"/>